<dbReference type="InterPro" id="IPR013783">
    <property type="entry name" value="Ig-like_fold"/>
</dbReference>
<dbReference type="CDD" id="cd00063">
    <property type="entry name" value="FN3"/>
    <property type="match status" value="1"/>
</dbReference>
<keyword evidence="1" id="KW-1133">Transmembrane helix</keyword>
<keyword evidence="1" id="KW-0812">Transmembrane</keyword>
<dbReference type="GO" id="GO:0016020">
    <property type="term" value="C:membrane"/>
    <property type="evidence" value="ECO:0007669"/>
    <property type="project" value="UniProtKB-SubCell"/>
</dbReference>
<feature type="signal peptide" evidence="2">
    <location>
        <begin position="1"/>
        <end position="27"/>
    </location>
</feature>
<evidence type="ECO:0000256" key="1">
    <source>
        <dbReference type="SAM" id="Phobius"/>
    </source>
</evidence>
<keyword evidence="4" id="KW-1185">Reference proteome</keyword>
<proteinExistence type="predicted"/>
<dbReference type="Proteomes" id="UP000694843">
    <property type="component" value="Unplaced"/>
</dbReference>
<name>A0A979FPN9_HYAAZ</name>
<dbReference type="SUPFAM" id="SSF49265">
    <property type="entry name" value="Fibronectin type III"/>
    <property type="match status" value="1"/>
</dbReference>
<dbReference type="GeneID" id="125178709"/>
<dbReference type="Gene3D" id="2.60.40.10">
    <property type="entry name" value="Immunoglobulins"/>
    <property type="match status" value="1"/>
</dbReference>
<dbReference type="PANTHER" id="PTHR46957:SF3">
    <property type="entry name" value="CYTOKINE RECEPTOR"/>
    <property type="match status" value="1"/>
</dbReference>
<evidence type="ECO:0000313" key="5">
    <source>
        <dbReference type="RefSeq" id="XP_047739059.1"/>
    </source>
</evidence>
<dbReference type="PROSITE" id="PS50853">
    <property type="entry name" value="FN3"/>
    <property type="match status" value="1"/>
</dbReference>
<evidence type="ECO:0000256" key="2">
    <source>
        <dbReference type="SAM" id="SignalP"/>
    </source>
</evidence>
<dbReference type="KEGG" id="hazt:125178709"/>
<protein>
    <submittedName>
        <fullName evidence="5">Uncharacterized protein LOC125178709</fullName>
    </submittedName>
</protein>
<dbReference type="RefSeq" id="XP_047739059.1">
    <property type="nucleotide sequence ID" value="XM_047883103.1"/>
</dbReference>
<gene>
    <name evidence="5" type="primary">LOC125178709</name>
</gene>
<dbReference type="OrthoDB" id="6382348at2759"/>
<accession>A0A979FPN9</accession>
<evidence type="ECO:0000259" key="3">
    <source>
        <dbReference type="PROSITE" id="PS50853"/>
    </source>
</evidence>
<dbReference type="AlphaFoldDB" id="A0A979FPN9"/>
<dbReference type="InterPro" id="IPR003961">
    <property type="entry name" value="FN3_dom"/>
</dbReference>
<keyword evidence="2" id="KW-0732">Signal</keyword>
<dbReference type="PRINTS" id="PR00014">
    <property type="entry name" value="FNTYPEIII"/>
</dbReference>
<evidence type="ECO:0000313" key="4">
    <source>
        <dbReference type="Proteomes" id="UP000694843"/>
    </source>
</evidence>
<feature type="domain" description="Fibronectin type-III" evidence="3">
    <location>
        <begin position="134"/>
        <end position="229"/>
    </location>
</feature>
<dbReference type="PANTHER" id="PTHR46957">
    <property type="entry name" value="CYTOKINE RECEPTOR"/>
    <property type="match status" value="1"/>
</dbReference>
<dbReference type="InterPro" id="IPR036116">
    <property type="entry name" value="FN3_sf"/>
</dbReference>
<organism evidence="4 5">
    <name type="scientific">Hyalella azteca</name>
    <name type="common">Amphipod</name>
    <dbReference type="NCBI Taxonomy" id="294128"/>
    <lineage>
        <taxon>Eukaryota</taxon>
        <taxon>Metazoa</taxon>
        <taxon>Ecdysozoa</taxon>
        <taxon>Arthropoda</taxon>
        <taxon>Crustacea</taxon>
        <taxon>Multicrustacea</taxon>
        <taxon>Malacostraca</taxon>
        <taxon>Eumalacostraca</taxon>
        <taxon>Peracarida</taxon>
        <taxon>Amphipoda</taxon>
        <taxon>Senticaudata</taxon>
        <taxon>Talitrida</taxon>
        <taxon>Talitroidea</taxon>
        <taxon>Hyalellidae</taxon>
        <taxon>Hyalella</taxon>
    </lineage>
</organism>
<dbReference type="Pfam" id="PF00041">
    <property type="entry name" value="fn3"/>
    <property type="match status" value="1"/>
</dbReference>
<feature type="chain" id="PRO_5037630698" evidence="2">
    <location>
        <begin position="28"/>
        <end position="347"/>
    </location>
</feature>
<sequence>MVELSRSLVYLGCLLVSSTLQIQTVRAAKDVVSQLKLYPQKTMIDATWELQEPTGEVIRYLVSWIPDGVGVATASCYVNSSATSTSACDVYPTLDSCTLYTVTVQPKALGGSTQINTGTPASAAAYTLQDVPPAGSPPEVSSVASRSVTLTWTKPATKCEVVNYTVVYSGQVMWGNHATLEVNSAYSKTTTINIAGLTPYSNYSFSVVAATAAGKGEPSLPTYCVTQEDDDNFRKNLNNDSTSTSSFPPSEPNIGLIVGMLVGISLFLMVLGLLIYFRRQIGASCCKEAPAKHIESPSNKIERDTAGNIPLADQRYTQMSSDAGSQYEIPLLTPPPQLKICFMYILY</sequence>
<keyword evidence="1" id="KW-0472">Membrane</keyword>
<dbReference type="InterPro" id="IPR050713">
    <property type="entry name" value="RTP_Phos/Ushers"/>
</dbReference>
<dbReference type="SMART" id="SM00060">
    <property type="entry name" value="FN3"/>
    <property type="match status" value="1"/>
</dbReference>
<reference evidence="5" key="1">
    <citation type="submission" date="2025-08" db="UniProtKB">
        <authorList>
            <consortium name="RefSeq"/>
        </authorList>
    </citation>
    <scope>IDENTIFICATION</scope>
    <source>
        <tissue evidence="5">Whole organism</tissue>
    </source>
</reference>
<feature type="transmembrane region" description="Helical" evidence="1">
    <location>
        <begin position="254"/>
        <end position="277"/>
    </location>
</feature>